<dbReference type="AlphaFoldDB" id="A0A6C0DFY0"/>
<feature type="domain" description="Phage tail collar" evidence="2">
    <location>
        <begin position="32"/>
        <end position="75"/>
    </location>
</feature>
<sequence>MTSTLRTNAALTARNKPLTGDTKTSFVIDDHMGWLKCDGRLLDRTTYNLLFQVIGTTFGTTSATNFKLPDPQGRVMGSVGPVVDVNGRTRTYAPGDSVGELDHQLTIPEMPSHNHNNNTPAQPTTSAGYTSNSMTGITHNANGGSGGFGLVKADGFGTPGSIDNSGGELNTAAAPIALTLTDPGHSHTIASNGGDQYHNNVQPTLFYGNTFIYCGIPISTNGVSAGMFPYTVARNPVLI</sequence>
<dbReference type="SUPFAM" id="SSF88874">
    <property type="entry name" value="Receptor-binding domain of short tail fibre protein gp12"/>
    <property type="match status" value="1"/>
</dbReference>
<feature type="region of interest" description="Disordered" evidence="1">
    <location>
        <begin position="111"/>
        <end position="131"/>
    </location>
</feature>
<proteinExistence type="predicted"/>
<feature type="compositionally biased region" description="Polar residues" evidence="1">
    <location>
        <begin position="113"/>
        <end position="131"/>
    </location>
</feature>
<protein>
    <recommendedName>
        <fullName evidence="2">Phage tail collar domain-containing protein</fullName>
    </recommendedName>
</protein>
<dbReference type="Pfam" id="PF07484">
    <property type="entry name" value="Collar"/>
    <property type="match status" value="1"/>
</dbReference>
<dbReference type="EMBL" id="MN739586">
    <property type="protein sequence ID" value="QHT14495.1"/>
    <property type="molecule type" value="Genomic_DNA"/>
</dbReference>
<accession>A0A6C0DFY0</accession>
<reference evidence="3" key="1">
    <citation type="journal article" date="2020" name="Nature">
        <title>Giant virus diversity and host interactions through global metagenomics.</title>
        <authorList>
            <person name="Schulz F."/>
            <person name="Roux S."/>
            <person name="Paez-Espino D."/>
            <person name="Jungbluth S."/>
            <person name="Walsh D.A."/>
            <person name="Denef V.J."/>
            <person name="McMahon K.D."/>
            <person name="Konstantinidis K.T."/>
            <person name="Eloe-Fadrosh E.A."/>
            <person name="Kyrpides N.C."/>
            <person name="Woyke T."/>
        </authorList>
    </citation>
    <scope>NUCLEOTIDE SEQUENCE</scope>
    <source>
        <strain evidence="3">GVMAG-M-3300023174-141</strain>
    </source>
</reference>
<evidence type="ECO:0000259" key="2">
    <source>
        <dbReference type="Pfam" id="PF07484"/>
    </source>
</evidence>
<name>A0A6C0DFY0_9ZZZZ</name>
<dbReference type="InterPro" id="IPR037053">
    <property type="entry name" value="Phage_tail_collar_dom_sf"/>
</dbReference>
<dbReference type="Gene3D" id="3.90.1340.10">
    <property type="entry name" value="Phage tail collar domain"/>
    <property type="match status" value="1"/>
</dbReference>
<evidence type="ECO:0000256" key="1">
    <source>
        <dbReference type="SAM" id="MobiDB-lite"/>
    </source>
</evidence>
<organism evidence="3">
    <name type="scientific">viral metagenome</name>
    <dbReference type="NCBI Taxonomy" id="1070528"/>
    <lineage>
        <taxon>unclassified sequences</taxon>
        <taxon>metagenomes</taxon>
        <taxon>organismal metagenomes</taxon>
    </lineage>
</organism>
<evidence type="ECO:0000313" key="3">
    <source>
        <dbReference type="EMBL" id="QHT14495.1"/>
    </source>
</evidence>
<dbReference type="InterPro" id="IPR011083">
    <property type="entry name" value="Phage_tail_collar_dom"/>
</dbReference>